<dbReference type="AlphaFoldDB" id="A0A9P6A4C1"/>
<dbReference type="Proteomes" id="UP000807025">
    <property type="component" value="Unassembled WGS sequence"/>
</dbReference>
<evidence type="ECO:0000313" key="1">
    <source>
        <dbReference type="EMBL" id="KAF9499016.1"/>
    </source>
</evidence>
<protein>
    <submittedName>
        <fullName evidence="1">Uncharacterized protein</fullName>
    </submittedName>
</protein>
<keyword evidence="2" id="KW-1185">Reference proteome</keyword>
<accession>A0A9P6A4C1</accession>
<name>A0A9P6A4C1_PLEER</name>
<proteinExistence type="predicted"/>
<evidence type="ECO:0000313" key="2">
    <source>
        <dbReference type="Proteomes" id="UP000807025"/>
    </source>
</evidence>
<reference evidence="1" key="1">
    <citation type="submission" date="2020-11" db="EMBL/GenBank/DDBJ databases">
        <authorList>
            <consortium name="DOE Joint Genome Institute"/>
            <person name="Ahrendt S."/>
            <person name="Riley R."/>
            <person name="Andreopoulos W."/>
            <person name="Labutti K."/>
            <person name="Pangilinan J."/>
            <person name="Ruiz-Duenas F.J."/>
            <person name="Barrasa J.M."/>
            <person name="Sanchez-Garcia M."/>
            <person name="Camarero S."/>
            <person name="Miyauchi S."/>
            <person name="Serrano A."/>
            <person name="Linde D."/>
            <person name="Babiker R."/>
            <person name="Drula E."/>
            <person name="Ayuso-Fernandez I."/>
            <person name="Pacheco R."/>
            <person name="Padilla G."/>
            <person name="Ferreira P."/>
            <person name="Barriuso J."/>
            <person name="Kellner H."/>
            <person name="Castanera R."/>
            <person name="Alfaro M."/>
            <person name="Ramirez L."/>
            <person name="Pisabarro A.G."/>
            <person name="Kuo A."/>
            <person name="Tritt A."/>
            <person name="Lipzen A."/>
            <person name="He G."/>
            <person name="Yan M."/>
            <person name="Ng V."/>
            <person name="Cullen D."/>
            <person name="Martin F."/>
            <person name="Rosso M.-N."/>
            <person name="Henrissat B."/>
            <person name="Hibbett D."/>
            <person name="Martinez A.T."/>
            <person name="Grigoriev I.V."/>
        </authorList>
    </citation>
    <scope>NUCLEOTIDE SEQUENCE</scope>
    <source>
        <strain evidence="1">ATCC 90797</strain>
    </source>
</reference>
<comment type="caution">
    <text evidence="1">The sequence shown here is derived from an EMBL/GenBank/DDBJ whole genome shotgun (WGS) entry which is preliminary data.</text>
</comment>
<dbReference type="EMBL" id="MU154534">
    <property type="protein sequence ID" value="KAF9499016.1"/>
    <property type="molecule type" value="Genomic_DNA"/>
</dbReference>
<gene>
    <name evidence="1" type="ORF">BDN71DRAFT_1428365</name>
</gene>
<sequence length="136" mass="14877">MLLSSMGEELAAEQEHGSVLPPQAMRQAPYSHPHWQLISVMELEAKKQSANCAPMTVNALEVVNAVAELKGMQGLVTTIMCDAVLAEGCRKVKLQAGVRAYWGAVEEVMRVAQGQALQALRQWGQWMYLNGVVPIC</sequence>
<organism evidence="1 2">
    <name type="scientific">Pleurotus eryngii</name>
    <name type="common">Boletus of the steppes</name>
    <dbReference type="NCBI Taxonomy" id="5323"/>
    <lineage>
        <taxon>Eukaryota</taxon>
        <taxon>Fungi</taxon>
        <taxon>Dikarya</taxon>
        <taxon>Basidiomycota</taxon>
        <taxon>Agaricomycotina</taxon>
        <taxon>Agaricomycetes</taxon>
        <taxon>Agaricomycetidae</taxon>
        <taxon>Agaricales</taxon>
        <taxon>Pleurotineae</taxon>
        <taxon>Pleurotaceae</taxon>
        <taxon>Pleurotus</taxon>
    </lineage>
</organism>